<keyword evidence="7" id="KW-1185">Reference proteome</keyword>
<dbReference type="SUPFAM" id="SSF161084">
    <property type="entry name" value="MAPEG domain-like"/>
    <property type="match status" value="1"/>
</dbReference>
<evidence type="ECO:0000256" key="5">
    <source>
        <dbReference type="SAM" id="Phobius"/>
    </source>
</evidence>
<evidence type="ECO:0000313" key="6">
    <source>
        <dbReference type="EMBL" id="MEA9357671.1"/>
    </source>
</evidence>
<dbReference type="Gene3D" id="1.20.120.550">
    <property type="entry name" value="Membrane associated eicosanoid/glutathione metabolism-like domain"/>
    <property type="match status" value="1"/>
</dbReference>
<comment type="subcellular location">
    <subcellularLocation>
        <location evidence="1">Membrane</location>
    </subcellularLocation>
</comment>
<proteinExistence type="predicted"/>
<dbReference type="RefSeq" id="WP_323577782.1">
    <property type="nucleotide sequence ID" value="NZ_JAYGJQ010000002.1"/>
</dbReference>
<dbReference type="PANTHER" id="PTHR35371:SF1">
    <property type="entry name" value="BLR7753 PROTEIN"/>
    <property type="match status" value="1"/>
</dbReference>
<accession>A0ABU5VX83</accession>
<feature type="transmembrane region" description="Helical" evidence="5">
    <location>
        <begin position="58"/>
        <end position="76"/>
    </location>
</feature>
<gene>
    <name evidence="6" type="ORF">SHI21_15685</name>
</gene>
<protein>
    <submittedName>
        <fullName evidence="6">MAPEG family protein</fullName>
    </submittedName>
</protein>
<sequence length="131" mass="14644">MVLSIELKMLFYSAILGIVQLLIATQLSTAQRGIKWNLSPRDEKAPELTGVAGRMDRAFKNFMETFPFFIVAIVIVQITQMQSSSSSIGAMLYFWARLLYVPLYAAGIPGVRTFVWVISFVGIIMVLSALF</sequence>
<dbReference type="EMBL" id="JAYGJQ010000002">
    <property type="protein sequence ID" value="MEA9357671.1"/>
    <property type="molecule type" value="Genomic_DNA"/>
</dbReference>
<dbReference type="Proteomes" id="UP001302274">
    <property type="component" value="Unassembled WGS sequence"/>
</dbReference>
<comment type="caution">
    <text evidence="6">The sequence shown here is derived from an EMBL/GenBank/DDBJ whole genome shotgun (WGS) entry which is preliminary data.</text>
</comment>
<evidence type="ECO:0000256" key="2">
    <source>
        <dbReference type="ARBA" id="ARBA00022692"/>
    </source>
</evidence>
<reference evidence="6 7" key="1">
    <citation type="submission" date="2023-11" db="EMBL/GenBank/DDBJ databases">
        <title>A Novel Polar Bacteriovorax (B. antarcticus) Isolated from the Biocrust in Antarctica.</title>
        <authorList>
            <person name="Mun W."/>
            <person name="Choi S.Y."/>
            <person name="Mitchell R.J."/>
        </authorList>
    </citation>
    <scope>NUCLEOTIDE SEQUENCE [LARGE SCALE GENOMIC DNA]</scope>
    <source>
        <strain evidence="6 7">PP10</strain>
    </source>
</reference>
<keyword evidence="4 5" id="KW-0472">Membrane</keyword>
<dbReference type="InterPro" id="IPR001129">
    <property type="entry name" value="Membr-assoc_MAPEG"/>
</dbReference>
<dbReference type="InterPro" id="IPR023352">
    <property type="entry name" value="MAPEG-like_dom_sf"/>
</dbReference>
<evidence type="ECO:0000256" key="4">
    <source>
        <dbReference type="ARBA" id="ARBA00023136"/>
    </source>
</evidence>
<keyword evidence="3 5" id="KW-1133">Transmembrane helix</keyword>
<feature type="transmembrane region" description="Helical" evidence="5">
    <location>
        <begin position="113"/>
        <end position="130"/>
    </location>
</feature>
<evidence type="ECO:0000256" key="3">
    <source>
        <dbReference type="ARBA" id="ARBA00022989"/>
    </source>
</evidence>
<dbReference type="Pfam" id="PF01124">
    <property type="entry name" value="MAPEG"/>
    <property type="match status" value="1"/>
</dbReference>
<evidence type="ECO:0000313" key="7">
    <source>
        <dbReference type="Proteomes" id="UP001302274"/>
    </source>
</evidence>
<evidence type="ECO:0000256" key="1">
    <source>
        <dbReference type="ARBA" id="ARBA00004370"/>
    </source>
</evidence>
<dbReference type="PANTHER" id="PTHR35371">
    <property type="entry name" value="INNER MEMBRANE PROTEIN"/>
    <property type="match status" value="1"/>
</dbReference>
<keyword evidence="2 5" id="KW-0812">Transmembrane</keyword>
<name>A0ABU5VX83_9BACT</name>
<organism evidence="6 7">
    <name type="scientific">Bacteriovorax antarcticus</name>
    <dbReference type="NCBI Taxonomy" id="3088717"/>
    <lineage>
        <taxon>Bacteria</taxon>
        <taxon>Pseudomonadati</taxon>
        <taxon>Bdellovibrionota</taxon>
        <taxon>Bacteriovoracia</taxon>
        <taxon>Bacteriovoracales</taxon>
        <taxon>Bacteriovoracaceae</taxon>
        <taxon>Bacteriovorax</taxon>
    </lineage>
</organism>